<dbReference type="EMBL" id="JAKJXP020000105">
    <property type="protein sequence ID" value="KAK7745719.1"/>
    <property type="molecule type" value="Genomic_DNA"/>
</dbReference>
<dbReference type="Pfam" id="PF00004">
    <property type="entry name" value="AAA"/>
    <property type="match status" value="1"/>
</dbReference>
<comment type="caution">
    <text evidence="3">The sequence shown here is derived from an EMBL/GenBank/DDBJ whole genome shotgun (WGS) entry which is preliminary data.</text>
</comment>
<gene>
    <name evidence="3" type="ORF">SLS62_009685</name>
</gene>
<feature type="domain" description="AAA+ ATPase" evidence="2">
    <location>
        <begin position="519"/>
        <end position="646"/>
    </location>
</feature>
<feature type="compositionally biased region" description="Basic and acidic residues" evidence="1">
    <location>
        <begin position="406"/>
        <end position="439"/>
    </location>
</feature>
<evidence type="ECO:0000313" key="4">
    <source>
        <dbReference type="Proteomes" id="UP001320420"/>
    </source>
</evidence>
<dbReference type="SUPFAM" id="SSF52540">
    <property type="entry name" value="P-loop containing nucleoside triphosphate hydrolases"/>
    <property type="match status" value="1"/>
</dbReference>
<evidence type="ECO:0000256" key="1">
    <source>
        <dbReference type="SAM" id="MobiDB-lite"/>
    </source>
</evidence>
<dbReference type="PANTHER" id="PTHR46411">
    <property type="entry name" value="FAMILY ATPASE, PUTATIVE-RELATED"/>
    <property type="match status" value="1"/>
</dbReference>
<dbReference type="Pfam" id="PF22942">
    <property type="entry name" value="DUF7025"/>
    <property type="match status" value="1"/>
</dbReference>
<dbReference type="InterPro" id="IPR054289">
    <property type="entry name" value="DUF7025"/>
</dbReference>
<dbReference type="InterPro" id="IPR027417">
    <property type="entry name" value="P-loop_NTPase"/>
</dbReference>
<dbReference type="InterPro" id="IPR003593">
    <property type="entry name" value="AAA+_ATPase"/>
</dbReference>
<dbReference type="PANTHER" id="PTHR46411:SF3">
    <property type="entry name" value="AAA+ ATPASE DOMAIN-CONTAINING PROTEIN"/>
    <property type="match status" value="1"/>
</dbReference>
<organism evidence="3 4">
    <name type="scientific">Diatrype stigma</name>
    <dbReference type="NCBI Taxonomy" id="117547"/>
    <lineage>
        <taxon>Eukaryota</taxon>
        <taxon>Fungi</taxon>
        <taxon>Dikarya</taxon>
        <taxon>Ascomycota</taxon>
        <taxon>Pezizomycotina</taxon>
        <taxon>Sordariomycetes</taxon>
        <taxon>Xylariomycetidae</taxon>
        <taxon>Xylariales</taxon>
        <taxon>Diatrypaceae</taxon>
        <taxon>Diatrype</taxon>
    </lineage>
</organism>
<dbReference type="SMART" id="SM00382">
    <property type="entry name" value="AAA"/>
    <property type="match status" value="1"/>
</dbReference>
<dbReference type="InterPro" id="IPR003959">
    <property type="entry name" value="ATPase_AAA_core"/>
</dbReference>
<dbReference type="AlphaFoldDB" id="A0AAN9UCE8"/>
<dbReference type="Gene3D" id="3.40.50.300">
    <property type="entry name" value="P-loop containing nucleotide triphosphate hydrolases"/>
    <property type="match status" value="1"/>
</dbReference>
<accession>A0AAN9UCE8</accession>
<feature type="region of interest" description="Disordered" evidence="1">
    <location>
        <begin position="33"/>
        <end position="65"/>
    </location>
</feature>
<dbReference type="GO" id="GO:0005524">
    <property type="term" value="F:ATP binding"/>
    <property type="evidence" value="ECO:0007669"/>
    <property type="project" value="InterPro"/>
</dbReference>
<keyword evidence="4" id="KW-1185">Reference proteome</keyword>
<feature type="region of interest" description="Disordered" evidence="1">
    <location>
        <begin position="373"/>
        <end position="439"/>
    </location>
</feature>
<reference evidence="3 4" key="1">
    <citation type="submission" date="2024-02" db="EMBL/GenBank/DDBJ databases">
        <title>De novo assembly and annotation of 12 fungi associated with fruit tree decline syndrome in Ontario, Canada.</title>
        <authorList>
            <person name="Sulman M."/>
            <person name="Ellouze W."/>
            <person name="Ilyukhin E."/>
        </authorList>
    </citation>
    <scope>NUCLEOTIDE SEQUENCE [LARGE SCALE GENOMIC DNA]</scope>
    <source>
        <strain evidence="3 4">M11/M66-122</strain>
    </source>
</reference>
<name>A0AAN9UCE8_9PEZI</name>
<proteinExistence type="predicted"/>
<dbReference type="CDD" id="cd19481">
    <property type="entry name" value="RecA-like_protease"/>
    <property type="match status" value="1"/>
</dbReference>
<sequence>MGNLGDVISETTWKWSYKIRHLGQSSEKRLADYKKGSSDSRILPHGTKNNAKAKEANGSEAMPGSHPCVKTLYEGPGSTEGLKNWVDYPPRQLSKTAIRAQDRVAIVLYKAKDTDKPVVKNRFSVKCVRILVQNLDLVAALAPILKKEDEILDLTSRAYFDAPFRPFYFCYDEIVAKYRSLAPEDTLATFMLLLIKVLDEVFEELRSKKQCLLNNGLISYKLAWAYYVRDAPILSRGPNCEVLSKVVSTTYANLMGNAVLTLKAKILRFNGEAFMWEDCNLDIPEFEGKLPIRDLQHFPLEFHEDPPGIKDQMARRGCLVLNYQGLVYCTYDGVAMYTEDKQTSKYNVDGRILIDVVGYNKYHLKKGKYQDNNSKARATIVPGTGVRQRTPYHGSALNSEESIDNESGKPEKIESRQKVTKSKENKRLGPEDRQRNKDAMLARPDDLKFMAPFLEGFCLKYKQWFMFMVEDIGPITWNDEAFDHLVYDEQQKDLVLSFVQSHGSSNQQRLDDVVMGKGQGLVVLLSGPPGTGKTLTAEAVADRTRRPLFYLHAEDLGICAATLGANLKKIFDMATDWDAVILLDEADVFMAERHPHDIARNELVSIFLRELEYTRSIIFLTTNMYQTIDTAFRSRLSLHLLFQPLSVEARVAIWHKFLDRLPSARSTSTLLGAGTMSSSSCSQGVVSSLLSSGSGSGAVDVSEDDLVELAQWPLNGREIKTAIKMVKLWCDHKGHDLTLARLENGIKVTSPHASRGSRHSNHDLYD</sequence>
<dbReference type="GO" id="GO:0016887">
    <property type="term" value="F:ATP hydrolysis activity"/>
    <property type="evidence" value="ECO:0007669"/>
    <property type="project" value="InterPro"/>
</dbReference>
<dbReference type="Proteomes" id="UP001320420">
    <property type="component" value="Unassembled WGS sequence"/>
</dbReference>
<evidence type="ECO:0000259" key="2">
    <source>
        <dbReference type="SMART" id="SM00382"/>
    </source>
</evidence>
<evidence type="ECO:0000313" key="3">
    <source>
        <dbReference type="EMBL" id="KAK7745719.1"/>
    </source>
</evidence>
<protein>
    <recommendedName>
        <fullName evidence="2">AAA+ ATPase domain-containing protein</fullName>
    </recommendedName>
</protein>